<keyword evidence="3" id="KW-1185">Reference proteome</keyword>
<gene>
    <name evidence="2" type="ORF">ElyMa_005371000</name>
</gene>
<comment type="caution">
    <text evidence="2">The sequence shown here is derived from an EMBL/GenBank/DDBJ whole genome shotgun (WGS) entry which is preliminary data.</text>
</comment>
<proteinExistence type="predicted"/>
<evidence type="ECO:0008006" key="4">
    <source>
        <dbReference type="Google" id="ProtNLM"/>
    </source>
</evidence>
<accession>A0AAV4EE04</accession>
<feature type="signal peptide" evidence="1">
    <location>
        <begin position="1"/>
        <end position="27"/>
    </location>
</feature>
<dbReference type="InterPro" id="IPR015816">
    <property type="entry name" value="Vitellinogen_b-sht_N"/>
</dbReference>
<dbReference type="Proteomes" id="UP000762676">
    <property type="component" value="Unassembled WGS sequence"/>
</dbReference>
<feature type="chain" id="PRO_5043640877" description="Vitellogenin domain-containing protein" evidence="1">
    <location>
        <begin position="28"/>
        <end position="155"/>
    </location>
</feature>
<dbReference type="Gene3D" id="2.30.230.10">
    <property type="entry name" value="Lipovitellin, beta-sheet shell regions, chain A"/>
    <property type="match status" value="1"/>
</dbReference>
<dbReference type="EMBL" id="BMAT01010699">
    <property type="protein sequence ID" value="GFR58884.1"/>
    <property type="molecule type" value="Genomic_DNA"/>
</dbReference>
<keyword evidence="1" id="KW-0732">Signal</keyword>
<organism evidence="2 3">
    <name type="scientific">Elysia marginata</name>
    <dbReference type="NCBI Taxonomy" id="1093978"/>
    <lineage>
        <taxon>Eukaryota</taxon>
        <taxon>Metazoa</taxon>
        <taxon>Spiralia</taxon>
        <taxon>Lophotrochozoa</taxon>
        <taxon>Mollusca</taxon>
        <taxon>Gastropoda</taxon>
        <taxon>Heterobranchia</taxon>
        <taxon>Euthyneura</taxon>
        <taxon>Panpulmonata</taxon>
        <taxon>Sacoglossa</taxon>
        <taxon>Placobranchoidea</taxon>
        <taxon>Plakobranchidae</taxon>
        <taxon>Elysia</taxon>
    </lineage>
</organism>
<protein>
    <recommendedName>
        <fullName evidence="4">Vitellogenin domain-containing protein</fullName>
    </recommendedName>
</protein>
<dbReference type="AlphaFoldDB" id="A0AAV4EE04"/>
<sequence>MAMGCKATVLVAVVATLLLLQPPATIGNFLYFKPGQEYQYKFTSDTNMKGIDKFSLSAKVGYTNIGNEEDSQEIYLRVPQLSLIAGNGKASGNVLEDWDMSKWFSFKLSRRGEVSAVYHDAEEDDHKLAVKKGFAGLLASRLHDSHETVRPAREK</sequence>
<name>A0AAV4EE04_9GAST</name>
<evidence type="ECO:0000256" key="1">
    <source>
        <dbReference type="SAM" id="SignalP"/>
    </source>
</evidence>
<evidence type="ECO:0000313" key="2">
    <source>
        <dbReference type="EMBL" id="GFR58884.1"/>
    </source>
</evidence>
<reference evidence="2 3" key="1">
    <citation type="journal article" date="2021" name="Elife">
        <title>Chloroplast acquisition without the gene transfer in kleptoplastic sea slugs, Plakobranchus ocellatus.</title>
        <authorList>
            <person name="Maeda T."/>
            <person name="Takahashi S."/>
            <person name="Yoshida T."/>
            <person name="Shimamura S."/>
            <person name="Takaki Y."/>
            <person name="Nagai Y."/>
            <person name="Toyoda A."/>
            <person name="Suzuki Y."/>
            <person name="Arimoto A."/>
            <person name="Ishii H."/>
            <person name="Satoh N."/>
            <person name="Nishiyama T."/>
            <person name="Hasebe M."/>
            <person name="Maruyama T."/>
            <person name="Minagawa J."/>
            <person name="Obokata J."/>
            <person name="Shigenobu S."/>
        </authorList>
    </citation>
    <scope>NUCLEOTIDE SEQUENCE [LARGE SCALE GENOMIC DNA]</scope>
</reference>
<dbReference type="GO" id="GO:0005319">
    <property type="term" value="F:lipid transporter activity"/>
    <property type="evidence" value="ECO:0007669"/>
    <property type="project" value="InterPro"/>
</dbReference>
<evidence type="ECO:0000313" key="3">
    <source>
        <dbReference type="Proteomes" id="UP000762676"/>
    </source>
</evidence>